<evidence type="ECO:0000313" key="3">
    <source>
        <dbReference type="EMBL" id="PZO23225.1"/>
    </source>
</evidence>
<feature type="domain" description="Glycosyl hydrolase-like 10" evidence="2">
    <location>
        <begin position="123"/>
        <end position="415"/>
    </location>
</feature>
<dbReference type="InterPro" id="IPR003790">
    <property type="entry name" value="GHL10"/>
</dbReference>
<dbReference type="Gene3D" id="3.20.20.80">
    <property type="entry name" value="Glycosidases"/>
    <property type="match status" value="1"/>
</dbReference>
<organism evidence="3 4">
    <name type="scientific">Leptolyngbya foveolarum</name>
    <dbReference type="NCBI Taxonomy" id="47253"/>
    <lineage>
        <taxon>Bacteria</taxon>
        <taxon>Bacillati</taxon>
        <taxon>Cyanobacteriota</taxon>
        <taxon>Cyanophyceae</taxon>
        <taxon>Leptolyngbyales</taxon>
        <taxon>Leptolyngbyaceae</taxon>
        <taxon>Leptolyngbya group</taxon>
        <taxon>Leptolyngbya</taxon>
    </lineage>
</organism>
<name>A0A2W4WLM0_9CYAN</name>
<gene>
    <name evidence="3" type="ORF">DCF25_00960</name>
</gene>
<dbReference type="SUPFAM" id="SSF51445">
    <property type="entry name" value="(Trans)glycosidases"/>
    <property type="match status" value="1"/>
</dbReference>
<dbReference type="InterPro" id="IPR017853">
    <property type="entry name" value="GH"/>
</dbReference>
<protein>
    <recommendedName>
        <fullName evidence="2">Glycosyl hydrolase-like 10 domain-containing protein</fullName>
    </recommendedName>
</protein>
<dbReference type="EMBL" id="QBMC01000003">
    <property type="protein sequence ID" value="PZO23225.1"/>
    <property type="molecule type" value="Genomic_DNA"/>
</dbReference>
<accession>A0A2W4WLM0</accession>
<keyword evidence="1" id="KW-0732">Signal</keyword>
<sequence>MLRHLPMIQVTQPHSLLISAALSKSAKRKSAFYSLRAALRVTYRGLLSGAIGLSLNAGMMAPAMAQPFKGAAIAPSTAQAPESIQDHPIAQAALDKTSTVESSELGVTNAPIQLAARTNNSAEIRSIWLDRETIVNAKSPQGLAKVFERFKAAGINTVFVETVNAGYPIYPSTVAPEQNPLTKGWDPLAAAVDLGKAYNIEVHAWVWIFAAGNQAHNPLVGKPASYPGPILSAHPDWAGKDNKGNLIIPGQTKPFLDPANPEVRSYLHSLLSEIVTRYDVDGIQLDYIRYPFQDHNNNQLFGYGTAARAQFKDLTGVDPTQLSPNSQDQRIRYLWNQWTAFRTQQVTTFVAETAQRLRRQDPTLTISAAVFADDTYKRQQTLQQDWEDWADQGLVDWIVLMSYASSTDRFAELIRPWLVESSYRHTQVIPGIRLLNLPPAVAAGQLQMLRDMSTHGYALFAADNLNGEVQTMLSRMQGERELAGVETGEEIANRRQ</sequence>
<dbReference type="InterPro" id="IPR052177">
    <property type="entry name" value="Divisome_Glycosyl_Hydrolase"/>
</dbReference>
<evidence type="ECO:0000256" key="1">
    <source>
        <dbReference type="ARBA" id="ARBA00022729"/>
    </source>
</evidence>
<reference evidence="3 4" key="2">
    <citation type="submission" date="2018-06" db="EMBL/GenBank/DDBJ databases">
        <title>Metagenomic assembly of (sub)arctic Cyanobacteria and their associated microbiome from non-axenic cultures.</title>
        <authorList>
            <person name="Baurain D."/>
        </authorList>
    </citation>
    <scope>NUCLEOTIDE SEQUENCE [LARGE SCALE GENOMIC DNA]</scope>
    <source>
        <strain evidence="3">ULC129bin1</strain>
    </source>
</reference>
<reference evidence="4" key="1">
    <citation type="submission" date="2018-04" db="EMBL/GenBank/DDBJ databases">
        <authorList>
            <person name="Cornet L."/>
        </authorList>
    </citation>
    <scope>NUCLEOTIDE SEQUENCE [LARGE SCALE GENOMIC DNA]</scope>
</reference>
<dbReference type="PANTHER" id="PTHR43405">
    <property type="entry name" value="GLYCOSYL HYDROLASE DIGH"/>
    <property type="match status" value="1"/>
</dbReference>
<dbReference type="PANTHER" id="PTHR43405:SF1">
    <property type="entry name" value="GLYCOSYL HYDROLASE DIGH"/>
    <property type="match status" value="1"/>
</dbReference>
<proteinExistence type="predicted"/>
<evidence type="ECO:0000313" key="4">
    <source>
        <dbReference type="Proteomes" id="UP000249354"/>
    </source>
</evidence>
<evidence type="ECO:0000259" key="2">
    <source>
        <dbReference type="Pfam" id="PF02638"/>
    </source>
</evidence>
<comment type="caution">
    <text evidence="3">The sequence shown here is derived from an EMBL/GenBank/DDBJ whole genome shotgun (WGS) entry which is preliminary data.</text>
</comment>
<dbReference type="Pfam" id="PF02638">
    <property type="entry name" value="GHL10"/>
    <property type="match status" value="1"/>
</dbReference>
<dbReference type="Proteomes" id="UP000249354">
    <property type="component" value="Unassembled WGS sequence"/>
</dbReference>
<dbReference type="AlphaFoldDB" id="A0A2W4WLM0"/>